<evidence type="ECO:0000256" key="1">
    <source>
        <dbReference type="SAM" id="MobiDB-lite"/>
    </source>
</evidence>
<reference evidence="2" key="2">
    <citation type="submission" date="2015-03" db="EMBL/GenBank/DDBJ databases">
        <authorList>
            <person name="Chow C.-E.T."/>
            <person name="Winget D.M."/>
            <person name="White R.A.III."/>
            <person name="Hallam S.J."/>
            <person name="Suttle C.A."/>
        </authorList>
    </citation>
    <scope>NUCLEOTIDE SEQUENCE</scope>
    <source>
        <strain evidence="2">Oxic1_6</strain>
    </source>
</reference>
<evidence type="ECO:0000313" key="2">
    <source>
        <dbReference type="EMBL" id="AKH48210.1"/>
    </source>
</evidence>
<feature type="compositionally biased region" description="Polar residues" evidence="1">
    <location>
        <begin position="43"/>
        <end position="64"/>
    </location>
</feature>
<organism evidence="2">
    <name type="scientific">uncultured marine virus</name>
    <dbReference type="NCBI Taxonomy" id="186617"/>
    <lineage>
        <taxon>Viruses</taxon>
        <taxon>environmental samples</taxon>
    </lineage>
</organism>
<proteinExistence type="predicted"/>
<name>A0A0F7L8F4_9VIRU</name>
<accession>A0A0F7L8F4</accession>
<dbReference type="EMBL" id="KR029601">
    <property type="protein sequence ID" value="AKH48210.1"/>
    <property type="molecule type" value="Genomic_DNA"/>
</dbReference>
<reference evidence="2" key="1">
    <citation type="journal article" date="2015" name="Front. Microbiol.">
        <title>Combining genomic sequencing methods to explore viral diversity and reveal potential virus-host interactions.</title>
        <authorList>
            <person name="Chow C.E."/>
            <person name="Winget D.M."/>
            <person name="White R.A.III."/>
            <person name="Hallam S.J."/>
            <person name="Suttle C.A."/>
        </authorList>
    </citation>
    <scope>NUCLEOTIDE SEQUENCE</scope>
    <source>
        <strain evidence="2">Oxic1_6</strain>
    </source>
</reference>
<sequence length="79" mass="8371">MPTLRRCPRMIGGEARTTPGLTFSALKAPRRSGGSRKPESCSLAPSNTRPSTVATGEQSRNLNTPIPPPSVIPCGLRMP</sequence>
<feature type="region of interest" description="Disordered" evidence="1">
    <location>
        <begin position="1"/>
        <end position="79"/>
    </location>
</feature>
<protein>
    <submittedName>
        <fullName evidence="2">Uncharacterized protein</fullName>
    </submittedName>
</protein>